<dbReference type="AlphaFoldDB" id="E3N4I6"/>
<proteinExistence type="predicted"/>
<evidence type="ECO:0008006" key="3">
    <source>
        <dbReference type="Google" id="ProtNLM"/>
    </source>
</evidence>
<reference evidence="1" key="1">
    <citation type="submission" date="2007-07" db="EMBL/GenBank/DDBJ databases">
        <title>PCAP assembly of the Caenorhabditis remanei genome.</title>
        <authorList>
            <consortium name="The Caenorhabditis remanei Sequencing Consortium"/>
            <person name="Wilson R.K."/>
        </authorList>
    </citation>
    <scope>NUCLEOTIDE SEQUENCE [LARGE SCALE GENOMIC DNA]</scope>
    <source>
        <strain evidence="1">PB4641</strain>
    </source>
</reference>
<dbReference type="EMBL" id="DS268526">
    <property type="protein sequence ID" value="EFO85558.1"/>
    <property type="molecule type" value="Genomic_DNA"/>
</dbReference>
<evidence type="ECO:0000313" key="2">
    <source>
        <dbReference type="Proteomes" id="UP000008281"/>
    </source>
</evidence>
<dbReference type="InParanoid" id="E3N4I6"/>
<dbReference type="eggNOG" id="ENOG502T3HH">
    <property type="taxonomic scope" value="Eukaryota"/>
</dbReference>
<accession>E3N4I6</accession>
<organism evidence="2">
    <name type="scientific">Caenorhabditis remanei</name>
    <name type="common">Caenorhabditis vulgaris</name>
    <dbReference type="NCBI Taxonomy" id="31234"/>
    <lineage>
        <taxon>Eukaryota</taxon>
        <taxon>Metazoa</taxon>
        <taxon>Ecdysozoa</taxon>
        <taxon>Nematoda</taxon>
        <taxon>Chromadorea</taxon>
        <taxon>Rhabditida</taxon>
        <taxon>Rhabditina</taxon>
        <taxon>Rhabditomorpha</taxon>
        <taxon>Rhabditoidea</taxon>
        <taxon>Rhabditidae</taxon>
        <taxon>Peloderinae</taxon>
        <taxon>Caenorhabditis</taxon>
    </lineage>
</organism>
<dbReference type="Proteomes" id="UP000008281">
    <property type="component" value="Unassembled WGS sequence"/>
</dbReference>
<keyword evidence="2" id="KW-1185">Reference proteome</keyword>
<dbReference type="OrthoDB" id="5872323at2759"/>
<sequence>MSCKFFNAKEWKEVVEKLPEDPGIVHCDEVRISHFENINLDRSMILCLPKTSENNPFDGFKWTRSENGRRIQPIYRKYRINDSSYQGLHCTESKIAFLRKDVVKTILHYETKTYLHYFLSDVELFELPSANELTKPRVSGSVSIDLKENILPQRTTSAAYEIAKQKGYQVSRKQINNLRRGRTDVIVGKSGRRAVTTLHHIEILEKNFPQNLTYFIDHNNELVYGFVKMFEDGIRIFTASCPNEIEFEEWTCFVKEVEEDDSETRRQKIKEKLKHHPSGLIFPSRVYVDTTFNLTDAYVTLILGETNSFQTKTSGKPRIIPLGYLLHSHKNETHHQFFADCLKEVVEPYLIDKKVPCVMMDGEPALNVYAEALSSNVVRCDWHILRGLSLKHRQKAAKQACRVLFGYKDTNHKWKCGLFGSFTEEQFERRLLKVKNLVDSRIFTWFVDASLIQHSLVFQVGKEQEVADDDVYCNS</sequence>
<name>E3N4I6_CAERE</name>
<dbReference type="OMA" id="RINDSSY"/>
<evidence type="ECO:0000313" key="1">
    <source>
        <dbReference type="EMBL" id="EFO85558.1"/>
    </source>
</evidence>
<protein>
    <recommendedName>
        <fullName evidence="3">MULE transposase domain-containing protein</fullName>
    </recommendedName>
</protein>
<gene>
    <name evidence="1" type="ORF">CRE_29130</name>
</gene>
<dbReference type="HOGENOM" id="CLU_013969_1_0_1"/>